<dbReference type="GO" id="GO:0005737">
    <property type="term" value="C:cytoplasm"/>
    <property type="evidence" value="ECO:0007669"/>
    <property type="project" value="UniProtKB-ARBA"/>
</dbReference>
<dbReference type="Pfam" id="PF00456">
    <property type="entry name" value="Transketolase_N"/>
    <property type="match status" value="1"/>
</dbReference>
<proteinExistence type="inferred from homology"/>
<dbReference type="InterPro" id="IPR005474">
    <property type="entry name" value="Transketolase_N"/>
</dbReference>
<evidence type="ECO:0000313" key="7">
    <source>
        <dbReference type="EMBL" id="KKS24742.1"/>
    </source>
</evidence>
<feature type="domain" description="Transketolase-like pyrimidine-binding" evidence="6">
    <location>
        <begin position="329"/>
        <end position="492"/>
    </location>
</feature>
<comment type="caution">
    <text evidence="7">The sequence shown here is derived from an EMBL/GenBank/DDBJ whole genome shotgun (WGS) entry which is preliminary data.</text>
</comment>
<dbReference type="PATRIC" id="fig|1618667.3.peg.357"/>
<reference evidence="7 8" key="1">
    <citation type="journal article" date="2015" name="Nature">
        <title>rRNA introns, odd ribosomes, and small enigmatic genomes across a large radiation of phyla.</title>
        <authorList>
            <person name="Brown C.T."/>
            <person name="Hug L.A."/>
            <person name="Thomas B.C."/>
            <person name="Sharon I."/>
            <person name="Castelle C.J."/>
            <person name="Singh A."/>
            <person name="Wilkins M.J."/>
            <person name="Williams K.H."/>
            <person name="Banfield J.F."/>
        </authorList>
    </citation>
    <scope>NUCLEOTIDE SEQUENCE [LARGE SCALE GENOMIC DNA]</scope>
</reference>
<dbReference type="PANTHER" id="PTHR43825">
    <property type="entry name" value="PYRUVATE DEHYDROGENASE E1 COMPONENT"/>
    <property type="match status" value="1"/>
</dbReference>
<evidence type="ECO:0000256" key="3">
    <source>
        <dbReference type="ARBA" id="ARBA00001964"/>
    </source>
</evidence>
<dbReference type="PANTHER" id="PTHR43825:SF4">
    <property type="entry name" value="PYRUVATE DEHYDROGENASE E1 COMPONENT"/>
    <property type="match status" value="1"/>
</dbReference>
<evidence type="ECO:0000256" key="1">
    <source>
        <dbReference type="ARBA" id="ARBA00001936"/>
    </source>
</evidence>
<dbReference type="Gene3D" id="3.40.50.920">
    <property type="match status" value="1"/>
</dbReference>
<evidence type="ECO:0000256" key="4">
    <source>
        <dbReference type="ARBA" id="ARBA00007131"/>
    </source>
</evidence>
<comment type="cofactor">
    <cofactor evidence="1">
        <name>Mn(2+)</name>
        <dbReference type="ChEBI" id="CHEBI:29035"/>
    </cofactor>
</comment>
<evidence type="ECO:0000313" key="8">
    <source>
        <dbReference type="Proteomes" id="UP000033856"/>
    </source>
</evidence>
<evidence type="ECO:0000259" key="6">
    <source>
        <dbReference type="SMART" id="SM00861"/>
    </source>
</evidence>
<dbReference type="SUPFAM" id="SSF52922">
    <property type="entry name" value="TK C-terminal domain-like"/>
    <property type="match status" value="1"/>
</dbReference>
<dbReference type="Gene3D" id="3.40.50.970">
    <property type="match status" value="2"/>
</dbReference>
<sequence>MLEKDKLYFVPLYELEELRNKIITSGSDCQVYLNILATILRINILYMIKNAGSGHIGTSFSSLEMMLWLWMMEMRGANDSSIPNSDTFFSSKGHDAPALYAVMVALGKICFNNIHQLRKMGGLPGHPDIHTPFVAANTGSLGMGISKARGMAIANRLRGSKGRIFIIIGDGELQEGQIWESLQPAANGNFSEITVLADLNQIQSDREVSKTSHLGPLVEKFKGFGWNVSCCNGNDFSSLKYALDSRSKEKPNIILAKTKKGFGVSFMECLDENGFYKYHSGAPSDEDYYRALEELTITADRALMASGMDCLLLVCNKKPEVAGVGLRVEKLIQAYGEELCELGKIRTDMVVLNADLVVDCGLVGFKNEFPERFVECGIAEQDMVSAAGGLALKGVLPIVHSFGCFLSTRPNEQIYNNATEKTKIIYTAPLAGLLPAGPGHSHQSVRDISLVGAIPGVTIFEPCNEIETKLALRWAVNENPESTYIRLVIIPVEITYKLPAGYQLNKGQGIRLYTPSRVGSKTAILAYGPVMLGQAINAAREIGADLYNFPWLNFIDEDWFYGKLARYKNLVVVDDHYTKFGLGTLIGAVVAKSRLDIHFSQLGLEEIPVCGQTKEVLRHHQLDDFSIAERITDEFKNI</sequence>
<dbReference type="Pfam" id="PF02780">
    <property type="entry name" value="Transketolase_C"/>
    <property type="match status" value="1"/>
</dbReference>
<organism evidence="7 8">
    <name type="scientific">Candidatus Jorgensenbacteria bacterium GW2011_GWF2_41_8</name>
    <dbReference type="NCBI Taxonomy" id="1618667"/>
    <lineage>
        <taxon>Bacteria</taxon>
        <taxon>Candidatus Joergenseniibacteriota</taxon>
    </lineage>
</organism>
<evidence type="ECO:0000256" key="5">
    <source>
        <dbReference type="ARBA" id="ARBA00023052"/>
    </source>
</evidence>
<dbReference type="InterPro" id="IPR009014">
    <property type="entry name" value="Transketo_C/PFOR_II"/>
</dbReference>
<name>A0A0G0XJY2_9BACT</name>
<keyword evidence="5" id="KW-0786">Thiamine pyrophosphate</keyword>
<dbReference type="SUPFAM" id="SSF52518">
    <property type="entry name" value="Thiamin diphosphate-binding fold (THDP-binding)"/>
    <property type="match status" value="2"/>
</dbReference>
<dbReference type="AlphaFoldDB" id="A0A0G0XJY2"/>
<dbReference type="InterPro" id="IPR033248">
    <property type="entry name" value="Transketolase_C"/>
</dbReference>
<dbReference type="Pfam" id="PF02779">
    <property type="entry name" value="Transket_pyr"/>
    <property type="match status" value="1"/>
</dbReference>
<accession>A0A0G0XJY2</accession>
<protein>
    <submittedName>
        <fullName evidence="7">Transketolase</fullName>
    </submittedName>
</protein>
<dbReference type="InterPro" id="IPR051157">
    <property type="entry name" value="PDH/Transketolase"/>
</dbReference>
<dbReference type="CDD" id="cd07033">
    <property type="entry name" value="TPP_PYR_DXS_TK_like"/>
    <property type="match status" value="1"/>
</dbReference>
<dbReference type="Proteomes" id="UP000033856">
    <property type="component" value="Unassembled WGS sequence"/>
</dbReference>
<gene>
    <name evidence="7" type="ORF">UU83_C0020G0004</name>
</gene>
<dbReference type="InterPro" id="IPR029061">
    <property type="entry name" value="THDP-binding"/>
</dbReference>
<comment type="cofactor">
    <cofactor evidence="3">
        <name>thiamine diphosphate</name>
        <dbReference type="ChEBI" id="CHEBI:58937"/>
    </cofactor>
</comment>
<evidence type="ECO:0000256" key="2">
    <source>
        <dbReference type="ARBA" id="ARBA00001946"/>
    </source>
</evidence>
<dbReference type="SMART" id="SM00861">
    <property type="entry name" value="Transket_pyr"/>
    <property type="match status" value="1"/>
</dbReference>
<dbReference type="InterPro" id="IPR005475">
    <property type="entry name" value="Transketolase-like_Pyr-bd"/>
</dbReference>
<comment type="cofactor">
    <cofactor evidence="2">
        <name>Mg(2+)</name>
        <dbReference type="ChEBI" id="CHEBI:18420"/>
    </cofactor>
</comment>
<dbReference type="FunFam" id="3.40.50.970:FF:000129">
    <property type="entry name" value="Transketolase"/>
    <property type="match status" value="1"/>
</dbReference>
<comment type="similarity">
    <text evidence="4">Belongs to the transketolase family.</text>
</comment>
<dbReference type="EMBL" id="LCCD01000020">
    <property type="protein sequence ID" value="KKS24742.1"/>
    <property type="molecule type" value="Genomic_DNA"/>
</dbReference>